<dbReference type="CDD" id="cd08646">
    <property type="entry name" value="FMT_core_Met-tRNA-FMT_N"/>
    <property type="match status" value="1"/>
</dbReference>
<comment type="caution">
    <text evidence="11">The sequence shown here is derived from an EMBL/GenBank/DDBJ whole genome shotgun (WGS) entry which is preliminary data.</text>
</comment>
<dbReference type="InterPro" id="IPR036477">
    <property type="entry name" value="Formyl_transf_N_sf"/>
</dbReference>
<dbReference type="InterPro" id="IPR001555">
    <property type="entry name" value="GART_AS"/>
</dbReference>
<dbReference type="EMBL" id="LDUG01000025">
    <property type="protein sequence ID" value="KVW95518.1"/>
    <property type="molecule type" value="Genomic_DNA"/>
</dbReference>
<dbReference type="GO" id="GO:0004479">
    <property type="term" value="F:methionyl-tRNA formyltransferase activity"/>
    <property type="evidence" value="ECO:0007669"/>
    <property type="project" value="UniProtKB-UniRule"/>
</dbReference>
<evidence type="ECO:0000256" key="5">
    <source>
        <dbReference type="ARBA" id="ARBA00022679"/>
    </source>
</evidence>
<evidence type="ECO:0000256" key="7">
    <source>
        <dbReference type="ARBA" id="ARBA00048558"/>
    </source>
</evidence>
<dbReference type="InterPro" id="IPR044135">
    <property type="entry name" value="Met-tRNA-FMT_C"/>
</dbReference>
<dbReference type="OrthoDB" id="9802815at2"/>
<evidence type="ECO:0000256" key="6">
    <source>
        <dbReference type="ARBA" id="ARBA00022917"/>
    </source>
</evidence>
<evidence type="ECO:0000259" key="10">
    <source>
        <dbReference type="Pfam" id="PF02911"/>
    </source>
</evidence>
<dbReference type="Pfam" id="PF00551">
    <property type="entry name" value="Formyl_trans_N"/>
    <property type="match status" value="1"/>
</dbReference>
<reference evidence="11 12" key="1">
    <citation type="journal article" date="2015" name="Appl. Environ. Microbiol.">
        <title>Aerobic and Anaerobic Thiosulfate Oxidation by a Cold-Adapted, Subglacial Chemoautotroph.</title>
        <authorList>
            <person name="Harrold Z.R."/>
            <person name="Skidmore M.L."/>
            <person name="Hamilton T.L."/>
            <person name="Desch L."/>
            <person name="Amada K."/>
            <person name="van Gelder W."/>
            <person name="Glover K."/>
            <person name="Roden E.E."/>
            <person name="Boyd E.S."/>
        </authorList>
    </citation>
    <scope>NUCLEOTIDE SEQUENCE [LARGE SCALE GENOMIC DNA]</scope>
    <source>
        <strain evidence="11 12">RG</strain>
    </source>
</reference>
<dbReference type="InterPro" id="IPR041711">
    <property type="entry name" value="Met-tRNA-FMT_N"/>
</dbReference>
<dbReference type="Gene3D" id="3.10.25.10">
    <property type="entry name" value="Formyl transferase, C-terminal domain"/>
    <property type="match status" value="1"/>
</dbReference>
<dbReference type="STRING" id="1123392.GCA_000376425_00478"/>
<proteinExistence type="inferred from homology"/>
<protein>
    <recommendedName>
        <fullName evidence="4 8">Methionyl-tRNA formyltransferase</fullName>
        <ecNumber evidence="3 8">2.1.2.9</ecNumber>
    </recommendedName>
</protein>
<name>A0A106BNP9_THIDE</name>
<dbReference type="InterPro" id="IPR037022">
    <property type="entry name" value="Formyl_trans_C_sf"/>
</dbReference>
<evidence type="ECO:0000259" key="9">
    <source>
        <dbReference type="Pfam" id="PF00551"/>
    </source>
</evidence>
<dbReference type="SUPFAM" id="SSF50486">
    <property type="entry name" value="FMT C-terminal domain-like"/>
    <property type="match status" value="1"/>
</dbReference>
<feature type="domain" description="Formyl transferase N-terminal" evidence="9">
    <location>
        <begin position="1"/>
        <end position="179"/>
    </location>
</feature>
<dbReference type="Pfam" id="PF02911">
    <property type="entry name" value="Formyl_trans_C"/>
    <property type="match status" value="1"/>
</dbReference>
<dbReference type="NCBIfam" id="TIGR00460">
    <property type="entry name" value="fmt"/>
    <property type="match status" value="1"/>
</dbReference>
<dbReference type="HAMAP" id="MF_00182">
    <property type="entry name" value="Formyl_trans"/>
    <property type="match status" value="1"/>
</dbReference>
<evidence type="ECO:0000256" key="2">
    <source>
        <dbReference type="ARBA" id="ARBA00010699"/>
    </source>
</evidence>
<evidence type="ECO:0000256" key="3">
    <source>
        <dbReference type="ARBA" id="ARBA00012261"/>
    </source>
</evidence>
<dbReference type="CDD" id="cd08704">
    <property type="entry name" value="Met_tRNA_FMT_C"/>
    <property type="match status" value="1"/>
</dbReference>
<dbReference type="InterPro" id="IPR002376">
    <property type="entry name" value="Formyl_transf_N"/>
</dbReference>
<dbReference type="InterPro" id="IPR005793">
    <property type="entry name" value="Formyl_trans_C"/>
</dbReference>
<dbReference type="EC" id="2.1.2.9" evidence="3 8"/>
<sequence length="323" mass="33632">MRILFAGTPPFAAAALDALAEAGHDIVLVLTQPDRPAGRGMKLTPSAVKQAAQARGLPLYQPASLRTPEAPAELRAMDADVMVVAAYGLILPQAVLDLPRFGCLNIHASLLPRWRGAAPIQRAILAGDTETGITIMQMDAGLDTGAMLSQTAVPIRETDTAASLHDTLAAAGARAIVVALANYPALVPQAQDDREATYAAKLSKEEARLDWRQPAATLARAVRAYNPAPGAWTLLDGVPLKIWSTQAVAGAGALKDADFLRASARERSYEPGTVLLAEADRLVVACGNGALSLQEVQPAGGKRMSAAAFLAGRPLPAGTPFGA</sequence>
<dbReference type="RefSeq" id="WP_059755799.1">
    <property type="nucleotide sequence ID" value="NZ_LDUG01000025.1"/>
</dbReference>
<comment type="catalytic activity">
    <reaction evidence="7 8">
        <text>L-methionyl-tRNA(fMet) + (6R)-10-formyltetrahydrofolate = N-formyl-L-methionyl-tRNA(fMet) + (6S)-5,6,7,8-tetrahydrofolate + H(+)</text>
        <dbReference type="Rhea" id="RHEA:24380"/>
        <dbReference type="Rhea" id="RHEA-COMP:9952"/>
        <dbReference type="Rhea" id="RHEA-COMP:9953"/>
        <dbReference type="ChEBI" id="CHEBI:15378"/>
        <dbReference type="ChEBI" id="CHEBI:57453"/>
        <dbReference type="ChEBI" id="CHEBI:78530"/>
        <dbReference type="ChEBI" id="CHEBI:78844"/>
        <dbReference type="ChEBI" id="CHEBI:195366"/>
        <dbReference type="EC" id="2.1.2.9"/>
    </reaction>
</comment>
<accession>A0A106BNP9</accession>
<evidence type="ECO:0000256" key="1">
    <source>
        <dbReference type="ARBA" id="ARBA00002606"/>
    </source>
</evidence>
<dbReference type="PANTHER" id="PTHR11138:SF5">
    <property type="entry name" value="METHIONYL-TRNA FORMYLTRANSFERASE, MITOCHONDRIAL"/>
    <property type="match status" value="1"/>
</dbReference>
<keyword evidence="5 8" id="KW-0808">Transferase</keyword>
<dbReference type="SUPFAM" id="SSF53328">
    <property type="entry name" value="Formyltransferase"/>
    <property type="match status" value="1"/>
</dbReference>
<dbReference type="Gene3D" id="3.40.50.170">
    <property type="entry name" value="Formyl transferase, N-terminal domain"/>
    <property type="match status" value="1"/>
</dbReference>
<evidence type="ECO:0000313" key="11">
    <source>
        <dbReference type="EMBL" id="KVW95518.1"/>
    </source>
</evidence>
<dbReference type="InterPro" id="IPR005794">
    <property type="entry name" value="Fmt"/>
</dbReference>
<evidence type="ECO:0000313" key="12">
    <source>
        <dbReference type="Proteomes" id="UP000064243"/>
    </source>
</evidence>
<dbReference type="GO" id="GO:0005829">
    <property type="term" value="C:cytosol"/>
    <property type="evidence" value="ECO:0007669"/>
    <property type="project" value="TreeGrafter"/>
</dbReference>
<evidence type="ECO:0000256" key="4">
    <source>
        <dbReference type="ARBA" id="ARBA00016014"/>
    </source>
</evidence>
<organism evidence="11 12">
    <name type="scientific">Thiobacillus denitrificans</name>
    <dbReference type="NCBI Taxonomy" id="36861"/>
    <lineage>
        <taxon>Bacteria</taxon>
        <taxon>Pseudomonadati</taxon>
        <taxon>Pseudomonadota</taxon>
        <taxon>Betaproteobacteria</taxon>
        <taxon>Nitrosomonadales</taxon>
        <taxon>Thiobacillaceae</taxon>
        <taxon>Thiobacillus</taxon>
    </lineage>
</organism>
<dbReference type="PANTHER" id="PTHR11138">
    <property type="entry name" value="METHIONYL-TRNA FORMYLTRANSFERASE"/>
    <property type="match status" value="1"/>
</dbReference>
<dbReference type="PATRIC" id="fig|36861.3.peg.1689"/>
<gene>
    <name evidence="8" type="primary">fmt</name>
    <name evidence="11" type="ORF">ABW22_10130</name>
</gene>
<feature type="domain" description="Formyl transferase C-terminal" evidence="10">
    <location>
        <begin position="201"/>
        <end position="313"/>
    </location>
</feature>
<dbReference type="PROSITE" id="PS00373">
    <property type="entry name" value="GART"/>
    <property type="match status" value="1"/>
</dbReference>
<comment type="similarity">
    <text evidence="2 8">Belongs to the Fmt family.</text>
</comment>
<feature type="binding site" evidence="8">
    <location>
        <begin position="109"/>
        <end position="112"/>
    </location>
    <ligand>
        <name>(6S)-5,6,7,8-tetrahydrofolate</name>
        <dbReference type="ChEBI" id="CHEBI:57453"/>
    </ligand>
</feature>
<comment type="function">
    <text evidence="1 8">Attaches a formyl group to the free amino group of methionyl-tRNA(fMet). The formyl group appears to play a dual role in the initiator identity of N-formylmethionyl-tRNA by promoting its recognition by IF2 and preventing the misappropriation of this tRNA by the elongation apparatus.</text>
</comment>
<dbReference type="AlphaFoldDB" id="A0A106BNP9"/>
<dbReference type="InterPro" id="IPR011034">
    <property type="entry name" value="Formyl_transferase-like_C_sf"/>
</dbReference>
<keyword evidence="12" id="KW-1185">Reference proteome</keyword>
<evidence type="ECO:0000256" key="8">
    <source>
        <dbReference type="HAMAP-Rule" id="MF_00182"/>
    </source>
</evidence>
<dbReference type="Proteomes" id="UP000064243">
    <property type="component" value="Unassembled WGS sequence"/>
</dbReference>
<keyword evidence="6 8" id="KW-0648">Protein biosynthesis</keyword>